<feature type="transmembrane region" description="Helical" evidence="1">
    <location>
        <begin position="87"/>
        <end position="111"/>
    </location>
</feature>
<dbReference type="PANTHER" id="PTHR33133">
    <property type="entry name" value="OS08G0107100 PROTEIN-RELATED"/>
    <property type="match status" value="1"/>
</dbReference>
<feature type="transmembrane region" description="Helical" evidence="1">
    <location>
        <begin position="165"/>
        <end position="198"/>
    </location>
</feature>
<dbReference type="EMBL" id="JAFEMO010000015">
    <property type="protein sequence ID" value="KAH7543865.1"/>
    <property type="molecule type" value="Genomic_DNA"/>
</dbReference>
<organism evidence="2 3">
    <name type="scientific">Xanthoceras sorbifolium</name>
    <dbReference type="NCBI Taxonomy" id="99658"/>
    <lineage>
        <taxon>Eukaryota</taxon>
        <taxon>Viridiplantae</taxon>
        <taxon>Streptophyta</taxon>
        <taxon>Embryophyta</taxon>
        <taxon>Tracheophyta</taxon>
        <taxon>Spermatophyta</taxon>
        <taxon>Magnoliopsida</taxon>
        <taxon>eudicotyledons</taxon>
        <taxon>Gunneridae</taxon>
        <taxon>Pentapetalae</taxon>
        <taxon>rosids</taxon>
        <taxon>malvids</taxon>
        <taxon>Sapindales</taxon>
        <taxon>Sapindaceae</taxon>
        <taxon>Xanthoceroideae</taxon>
        <taxon>Xanthoceras</taxon>
    </lineage>
</organism>
<feature type="transmembrane region" description="Helical" evidence="1">
    <location>
        <begin position="132"/>
        <end position="159"/>
    </location>
</feature>
<keyword evidence="3" id="KW-1185">Reference proteome</keyword>
<name>A0ABQ8H0X0_9ROSI</name>
<dbReference type="PANTHER" id="PTHR33133:SF5">
    <property type="entry name" value="OS08G0107100 PROTEIN"/>
    <property type="match status" value="1"/>
</dbReference>
<feature type="transmembrane region" description="Helical" evidence="1">
    <location>
        <begin position="219"/>
        <end position="239"/>
    </location>
</feature>
<keyword evidence="1" id="KW-1133">Transmembrane helix</keyword>
<evidence type="ECO:0000313" key="3">
    <source>
        <dbReference type="Proteomes" id="UP000827721"/>
    </source>
</evidence>
<keyword evidence="1" id="KW-0812">Transmembrane</keyword>
<keyword evidence="1" id="KW-0472">Membrane</keyword>
<gene>
    <name evidence="2" type="ORF">JRO89_XS15G0035200</name>
</gene>
<comment type="caution">
    <text evidence="2">The sequence shown here is derived from an EMBL/GenBank/DDBJ whole genome shotgun (WGS) entry which is preliminary data.</text>
</comment>
<dbReference type="Proteomes" id="UP000827721">
    <property type="component" value="Unassembled WGS sequence"/>
</dbReference>
<sequence>MVRTEEDMQSLGFFGTIKESFKIVFSRKKIFTHITLTLILPLALIYLANVEISDLFSSNILNNQVHSSKRHHRISTHWALLSLFKTLYFIFFLILYLLSTAAVVYTIACICTDKQTPFKRVMSVVPKVWKRLLVTFLWSFFIVFVYNVVAIGILVLWVAFLLGSVVGIVLGVGILVLYLVGLLYISIVWQLASVVSVLEEKYGLKAMKKSRILIKGKMGVTVAMFVLFGLCFAGIEIVFEKFVVFEWSTKLAISIPIGILCLVLLMVVILFDLVVETIIYFICKSYHHESIDKSSLSHHLEEYHGSKHVQLERSTV</sequence>
<feature type="transmembrane region" description="Helical" evidence="1">
    <location>
        <begin position="251"/>
        <end position="283"/>
    </location>
</feature>
<reference evidence="2 3" key="1">
    <citation type="submission" date="2021-02" db="EMBL/GenBank/DDBJ databases">
        <title>Plant Genome Project.</title>
        <authorList>
            <person name="Zhang R.-G."/>
        </authorList>
    </citation>
    <scope>NUCLEOTIDE SEQUENCE [LARGE SCALE GENOMIC DNA]</scope>
    <source>
        <tissue evidence="2">Leaves</tissue>
    </source>
</reference>
<proteinExistence type="predicted"/>
<feature type="transmembrane region" description="Helical" evidence="1">
    <location>
        <begin position="30"/>
        <end position="48"/>
    </location>
</feature>
<protein>
    <submittedName>
        <fullName evidence="2">Uncharacterized protein</fullName>
    </submittedName>
</protein>
<evidence type="ECO:0000313" key="2">
    <source>
        <dbReference type="EMBL" id="KAH7543865.1"/>
    </source>
</evidence>
<evidence type="ECO:0000256" key="1">
    <source>
        <dbReference type="SAM" id="Phobius"/>
    </source>
</evidence>
<accession>A0ABQ8H0X0</accession>